<dbReference type="Proteomes" id="UP000075243">
    <property type="component" value="Chromosome 10"/>
</dbReference>
<sequence>EANNEDKSNHPASFSTVAATGLRLCSVSIFFETPNTIPGNLVIAQHSITN</sequence>
<dbReference type="EMBL" id="CM003612">
    <property type="protein sequence ID" value="KYP59482.1"/>
    <property type="molecule type" value="Genomic_DNA"/>
</dbReference>
<evidence type="ECO:0000313" key="2">
    <source>
        <dbReference type="Proteomes" id="UP000075243"/>
    </source>
</evidence>
<accession>A0A151SXF2</accession>
<organism evidence="1 2">
    <name type="scientific">Cajanus cajan</name>
    <name type="common">Pigeon pea</name>
    <name type="synonym">Cajanus indicus</name>
    <dbReference type="NCBI Taxonomy" id="3821"/>
    <lineage>
        <taxon>Eukaryota</taxon>
        <taxon>Viridiplantae</taxon>
        <taxon>Streptophyta</taxon>
        <taxon>Embryophyta</taxon>
        <taxon>Tracheophyta</taxon>
        <taxon>Spermatophyta</taxon>
        <taxon>Magnoliopsida</taxon>
        <taxon>eudicotyledons</taxon>
        <taxon>Gunneridae</taxon>
        <taxon>Pentapetalae</taxon>
        <taxon>rosids</taxon>
        <taxon>fabids</taxon>
        <taxon>Fabales</taxon>
        <taxon>Fabaceae</taxon>
        <taxon>Papilionoideae</taxon>
        <taxon>50 kb inversion clade</taxon>
        <taxon>NPAAA clade</taxon>
        <taxon>indigoferoid/millettioid clade</taxon>
        <taxon>Phaseoleae</taxon>
        <taxon>Cajanus</taxon>
    </lineage>
</organism>
<gene>
    <name evidence="1" type="ORF">KK1_014917</name>
</gene>
<dbReference type="Gramene" id="C.cajan_14488.t">
    <property type="protein sequence ID" value="C.cajan_14488.t.cds1"/>
    <property type="gene ID" value="C.cajan_14488"/>
</dbReference>
<feature type="non-terminal residue" evidence="1">
    <location>
        <position position="1"/>
    </location>
</feature>
<dbReference type="AlphaFoldDB" id="A0A151SXF2"/>
<name>A0A151SXF2_CAJCA</name>
<reference evidence="1 2" key="1">
    <citation type="journal article" date="2012" name="Nat. Biotechnol.">
        <title>Draft genome sequence of pigeonpea (Cajanus cajan), an orphan legume crop of resource-poor farmers.</title>
        <authorList>
            <person name="Varshney R.K."/>
            <person name="Chen W."/>
            <person name="Li Y."/>
            <person name="Bharti A.K."/>
            <person name="Saxena R.K."/>
            <person name="Schlueter J.A."/>
            <person name="Donoghue M.T."/>
            <person name="Azam S."/>
            <person name="Fan G."/>
            <person name="Whaley A.M."/>
            <person name="Farmer A.D."/>
            <person name="Sheridan J."/>
            <person name="Iwata A."/>
            <person name="Tuteja R."/>
            <person name="Penmetsa R.V."/>
            <person name="Wu W."/>
            <person name="Upadhyaya H.D."/>
            <person name="Yang S.P."/>
            <person name="Shah T."/>
            <person name="Saxena K.B."/>
            <person name="Michael T."/>
            <person name="McCombie W.R."/>
            <person name="Yang B."/>
            <person name="Zhang G."/>
            <person name="Yang H."/>
            <person name="Wang J."/>
            <person name="Spillane C."/>
            <person name="Cook D.R."/>
            <person name="May G.D."/>
            <person name="Xu X."/>
            <person name="Jackson S.A."/>
        </authorList>
    </citation>
    <scope>NUCLEOTIDE SEQUENCE [LARGE SCALE GENOMIC DNA]</scope>
    <source>
        <strain evidence="2">cv. Asha</strain>
    </source>
</reference>
<proteinExistence type="predicted"/>
<protein>
    <submittedName>
        <fullName evidence="1">Uncharacterized protein</fullName>
    </submittedName>
</protein>
<evidence type="ECO:0000313" key="1">
    <source>
        <dbReference type="EMBL" id="KYP59482.1"/>
    </source>
</evidence>
<keyword evidence="2" id="KW-1185">Reference proteome</keyword>